<dbReference type="RefSeq" id="WP_289268938.1">
    <property type="nucleotide sequence ID" value="NZ_OX365700.1"/>
</dbReference>
<dbReference type="EMBL" id="OX365700">
    <property type="protein sequence ID" value="CAI4032197.1"/>
    <property type="molecule type" value="Genomic_DNA"/>
</dbReference>
<sequence length="246" mass="26268">MRTMSWIALLIAYLIAPTTALAGEGVKPEPPALTVAANGTVTVAPDTAFVTLGMETAGKSLAETQSQNSAVMQKVMERLRGLKIEKERIQTSSFTVSPHYKPPPKRPSDAPPVLPEIIGYTVSNTLTVEVRDLDKVATVIEEALSAGANHFHGLHWGLRDEQQARLNALKLAAAKAREKAVTLGESLNVKLVRLVNVTEGGHVVHPAPHMARATMAMEATGGEVPISSGEIKVEATVTLVYEITPN</sequence>
<dbReference type="KEGG" id="nti:DNFV4_02625"/>
<dbReference type="InterPro" id="IPR007497">
    <property type="entry name" value="SIMPL/DUF541"/>
</dbReference>
<dbReference type="GO" id="GO:0006974">
    <property type="term" value="P:DNA damage response"/>
    <property type="evidence" value="ECO:0007669"/>
    <property type="project" value="TreeGrafter"/>
</dbReference>
<organism evidence="3 4">
    <name type="scientific">Nitrospira tepida</name>
    <dbReference type="NCBI Taxonomy" id="2973512"/>
    <lineage>
        <taxon>Bacteria</taxon>
        <taxon>Pseudomonadati</taxon>
        <taxon>Nitrospirota</taxon>
        <taxon>Nitrospiria</taxon>
        <taxon>Nitrospirales</taxon>
        <taxon>Nitrospiraceae</taxon>
        <taxon>Nitrospira</taxon>
    </lineage>
</organism>
<dbReference type="Pfam" id="PF04402">
    <property type="entry name" value="SIMPL"/>
    <property type="match status" value="1"/>
</dbReference>
<name>A0AA86MZZ4_9BACT</name>
<feature type="region of interest" description="Disordered" evidence="1">
    <location>
        <begin position="93"/>
        <end position="112"/>
    </location>
</feature>
<dbReference type="PANTHER" id="PTHR34387">
    <property type="entry name" value="SLR1258 PROTEIN"/>
    <property type="match status" value="1"/>
</dbReference>
<dbReference type="Proteomes" id="UP001179121">
    <property type="component" value="Chromosome"/>
</dbReference>
<evidence type="ECO:0000313" key="4">
    <source>
        <dbReference type="Proteomes" id="UP001179121"/>
    </source>
</evidence>
<keyword evidence="2" id="KW-0732">Signal</keyword>
<dbReference type="InterPro" id="IPR052022">
    <property type="entry name" value="26kDa_periplasmic_antigen"/>
</dbReference>
<feature type="signal peptide" evidence="2">
    <location>
        <begin position="1"/>
        <end position="22"/>
    </location>
</feature>
<dbReference type="PANTHER" id="PTHR34387:SF1">
    <property type="entry name" value="PERIPLASMIC IMMUNOGENIC PROTEIN"/>
    <property type="match status" value="1"/>
</dbReference>
<proteinExistence type="predicted"/>
<protein>
    <submittedName>
        <fullName evidence="3">26 kDa periplasmic immunogenic protein</fullName>
    </submittedName>
</protein>
<evidence type="ECO:0000256" key="2">
    <source>
        <dbReference type="SAM" id="SignalP"/>
    </source>
</evidence>
<dbReference type="Gene3D" id="3.30.70.2970">
    <property type="entry name" value="Protein of unknown function (DUF541), domain 2"/>
    <property type="match status" value="1"/>
</dbReference>
<evidence type="ECO:0000313" key="3">
    <source>
        <dbReference type="EMBL" id="CAI4032197.1"/>
    </source>
</evidence>
<dbReference type="Gene3D" id="3.30.110.170">
    <property type="entry name" value="Protein of unknown function (DUF541), domain 1"/>
    <property type="match status" value="1"/>
</dbReference>
<reference evidence="3" key="1">
    <citation type="submission" date="2022-10" db="EMBL/GenBank/DDBJ databases">
        <authorList>
            <person name="Koch H."/>
        </authorList>
    </citation>
    <scope>NUCLEOTIDE SEQUENCE</scope>
    <source>
        <strain evidence="3">DNF</strain>
    </source>
</reference>
<evidence type="ECO:0000256" key="1">
    <source>
        <dbReference type="SAM" id="MobiDB-lite"/>
    </source>
</evidence>
<feature type="chain" id="PRO_5041655855" evidence="2">
    <location>
        <begin position="23"/>
        <end position="246"/>
    </location>
</feature>
<accession>A0AA86MZZ4</accession>
<keyword evidence="4" id="KW-1185">Reference proteome</keyword>
<dbReference type="AlphaFoldDB" id="A0AA86MZZ4"/>
<gene>
    <name evidence="3" type="ORF">DNFV4_02625</name>
</gene>